<dbReference type="GO" id="GO:0003677">
    <property type="term" value="F:DNA binding"/>
    <property type="evidence" value="ECO:0007669"/>
    <property type="project" value="UniProtKB-KW"/>
</dbReference>
<dbReference type="STRING" id="576117.SAMN04488138_10687"/>
<proteinExistence type="predicted"/>
<keyword evidence="6" id="KW-1185">Reference proteome</keyword>
<dbReference type="SMART" id="SM00866">
    <property type="entry name" value="UTRA"/>
    <property type="match status" value="1"/>
</dbReference>
<gene>
    <name evidence="5" type="ORF">SAMN04488138_10687</name>
</gene>
<keyword evidence="2" id="KW-0238">DNA-binding</keyword>
<accession>A0A1I3S811</accession>
<name>A0A1I3S811_9RHOB</name>
<evidence type="ECO:0000256" key="1">
    <source>
        <dbReference type="ARBA" id="ARBA00023015"/>
    </source>
</evidence>
<reference evidence="5 6" key="1">
    <citation type="submission" date="2016-10" db="EMBL/GenBank/DDBJ databases">
        <authorList>
            <person name="de Groot N.N."/>
        </authorList>
    </citation>
    <scope>NUCLEOTIDE SEQUENCE [LARGE SCALE GENOMIC DNA]</scope>
    <source>
        <strain evidence="5 6">CGMCC 1.8891</strain>
    </source>
</reference>
<dbReference type="AlphaFoldDB" id="A0A1I3S811"/>
<dbReference type="RefSeq" id="WP_066607106.1">
    <property type="nucleotide sequence ID" value="NZ_FORY01000006.1"/>
</dbReference>
<dbReference type="InterPro" id="IPR000524">
    <property type="entry name" value="Tscrpt_reg_HTH_GntR"/>
</dbReference>
<dbReference type="Pfam" id="PF07702">
    <property type="entry name" value="UTRA"/>
    <property type="match status" value="1"/>
</dbReference>
<dbReference type="InterPro" id="IPR036390">
    <property type="entry name" value="WH_DNA-bd_sf"/>
</dbReference>
<evidence type="ECO:0000313" key="6">
    <source>
        <dbReference type="Proteomes" id="UP000183299"/>
    </source>
</evidence>
<evidence type="ECO:0000259" key="4">
    <source>
        <dbReference type="PROSITE" id="PS50949"/>
    </source>
</evidence>
<dbReference type="PANTHER" id="PTHR44846:SF1">
    <property type="entry name" value="MANNOSYL-D-GLYCERATE TRANSPORT_METABOLISM SYSTEM REPRESSOR MNGR-RELATED"/>
    <property type="match status" value="1"/>
</dbReference>
<dbReference type="GO" id="GO:0003700">
    <property type="term" value="F:DNA-binding transcription factor activity"/>
    <property type="evidence" value="ECO:0007669"/>
    <property type="project" value="InterPro"/>
</dbReference>
<feature type="domain" description="HTH gntR-type" evidence="4">
    <location>
        <begin position="4"/>
        <end position="72"/>
    </location>
</feature>
<dbReference type="SUPFAM" id="SSF64288">
    <property type="entry name" value="Chorismate lyase-like"/>
    <property type="match status" value="1"/>
</dbReference>
<sequence>MPRTPVWKSIAETLSEEIAKGHYRPGDKLPTEAELSARFGVNRHTVRHALSDLTERGITRSRRGAGVFVQSAPVDYPLGKRVRFHQNIRATGRLPHKKVLRIETRPCDKAEAEALQLAEGAPVLVYEGLSLSGDAPVAHFISIFPESRTTGLKDAFTEISSVTNALKSIGIEDYLRSETRVSAERATATQALHLGLREGDPLLRTVSLNTTVDGVPIERGMTWFAGERVTLTVTPDD</sequence>
<dbReference type="Gene3D" id="3.40.1410.10">
    <property type="entry name" value="Chorismate lyase-like"/>
    <property type="match status" value="1"/>
</dbReference>
<protein>
    <submittedName>
        <fullName evidence="5">GntR family transcriptional regulator, phosphonate transport system regulatory protein</fullName>
    </submittedName>
</protein>
<evidence type="ECO:0000256" key="3">
    <source>
        <dbReference type="ARBA" id="ARBA00023163"/>
    </source>
</evidence>
<dbReference type="InterPro" id="IPR050679">
    <property type="entry name" value="Bact_HTH_transcr_reg"/>
</dbReference>
<dbReference type="PRINTS" id="PR00035">
    <property type="entry name" value="HTHGNTR"/>
</dbReference>
<dbReference type="GO" id="GO:0045892">
    <property type="term" value="P:negative regulation of DNA-templated transcription"/>
    <property type="evidence" value="ECO:0007669"/>
    <property type="project" value="TreeGrafter"/>
</dbReference>
<evidence type="ECO:0000256" key="2">
    <source>
        <dbReference type="ARBA" id="ARBA00023125"/>
    </source>
</evidence>
<dbReference type="CDD" id="cd07377">
    <property type="entry name" value="WHTH_GntR"/>
    <property type="match status" value="1"/>
</dbReference>
<dbReference type="OrthoDB" id="9800645at2"/>
<dbReference type="NCBIfam" id="TIGR02325">
    <property type="entry name" value="C_P_lyase_phnF"/>
    <property type="match status" value="1"/>
</dbReference>
<dbReference type="SMART" id="SM00345">
    <property type="entry name" value="HTH_GNTR"/>
    <property type="match status" value="1"/>
</dbReference>
<dbReference type="EMBL" id="FORY01000006">
    <property type="protein sequence ID" value="SFJ54828.1"/>
    <property type="molecule type" value="Genomic_DNA"/>
</dbReference>
<dbReference type="GeneID" id="98665224"/>
<dbReference type="Proteomes" id="UP000183299">
    <property type="component" value="Unassembled WGS sequence"/>
</dbReference>
<evidence type="ECO:0000313" key="5">
    <source>
        <dbReference type="EMBL" id="SFJ54828.1"/>
    </source>
</evidence>
<keyword evidence="1" id="KW-0805">Transcription regulation</keyword>
<dbReference type="InterPro" id="IPR036388">
    <property type="entry name" value="WH-like_DNA-bd_sf"/>
</dbReference>
<dbReference type="Gene3D" id="1.10.10.10">
    <property type="entry name" value="Winged helix-like DNA-binding domain superfamily/Winged helix DNA-binding domain"/>
    <property type="match status" value="1"/>
</dbReference>
<dbReference type="Pfam" id="PF00392">
    <property type="entry name" value="GntR"/>
    <property type="match status" value="1"/>
</dbReference>
<dbReference type="PROSITE" id="PS50949">
    <property type="entry name" value="HTH_GNTR"/>
    <property type="match status" value="1"/>
</dbReference>
<dbReference type="PANTHER" id="PTHR44846">
    <property type="entry name" value="MANNOSYL-D-GLYCERATE TRANSPORT/METABOLISM SYSTEM REPRESSOR MNGR-RELATED"/>
    <property type="match status" value="1"/>
</dbReference>
<organism evidence="5 6">
    <name type="scientific">Celeribacter halophilus</name>
    <dbReference type="NCBI Taxonomy" id="576117"/>
    <lineage>
        <taxon>Bacteria</taxon>
        <taxon>Pseudomonadati</taxon>
        <taxon>Pseudomonadota</taxon>
        <taxon>Alphaproteobacteria</taxon>
        <taxon>Rhodobacterales</taxon>
        <taxon>Roseobacteraceae</taxon>
        <taxon>Celeribacter</taxon>
    </lineage>
</organism>
<dbReference type="InterPro" id="IPR012702">
    <property type="entry name" value="CP_lyase_PhnF"/>
</dbReference>
<keyword evidence="3" id="KW-0804">Transcription</keyword>
<dbReference type="SUPFAM" id="SSF46785">
    <property type="entry name" value="Winged helix' DNA-binding domain"/>
    <property type="match status" value="1"/>
</dbReference>
<dbReference type="InterPro" id="IPR028978">
    <property type="entry name" value="Chorismate_lyase_/UTRA_dom_sf"/>
</dbReference>
<dbReference type="InterPro" id="IPR011663">
    <property type="entry name" value="UTRA"/>
</dbReference>